<comment type="caution">
    <text evidence="2">The sequence shown here is derived from an EMBL/GenBank/DDBJ whole genome shotgun (WGS) entry which is preliminary data.</text>
</comment>
<proteinExistence type="predicted"/>
<feature type="region of interest" description="Disordered" evidence="1">
    <location>
        <begin position="116"/>
        <end position="140"/>
    </location>
</feature>
<keyword evidence="3" id="KW-1185">Reference proteome</keyword>
<dbReference type="Proteomes" id="UP000215902">
    <property type="component" value="Unassembled WGS sequence"/>
</dbReference>
<evidence type="ECO:0000256" key="1">
    <source>
        <dbReference type="SAM" id="MobiDB-lite"/>
    </source>
</evidence>
<feature type="compositionally biased region" description="Polar residues" evidence="1">
    <location>
        <begin position="116"/>
        <end position="138"/>
    </location>
</feature>
<reference evidence="2 3" key="1">
    <citation type="submission" date="2017-06" db="EMBL/GenBank/DDBJ databases">
        <title>A platform for efficient transgenesis in Macrostomum lignano, a flatworm model organism for stem cell research.</title>
        <authorList>
            <person name="Berezikov E."/>
        </authorList>
    </citation>
    <scope>NUCLEOTIDE SEQUENCE [LARGE SCALE GENOMIC DNA]</scope>
    <source>
        <strain evidence="2">DV1</strain>
        <tissue evidence="2">Whole organism</tissue>
    </source>
</reference>
<protein>
    <submittedName>
        <fullName evidence="2">Uncharacterized protein</fullName>
    </submittedName>
</protein>
<name>A0A267GJ68_9PLAT</name>
<accession>A0A267GJ68</accession>
<dbReference type="EMBL" id="NIVC01000297">
    <property type="protein sequence ID" value="PAA86036.1"/>
    <property type="molecule type" value="Genomic_DNA"/>
</dbReference>
<evidence type="ECO:0000313" key="2">
    <source>
        <dbReference type="EMBL" id="PAA86036.1"/>
    </source>
</evidence>
<organism evidence="2 3">
    <name type="scientific">Macrostomum lignano</name>
    <dbReference type="NCBI Taxonomy" id="282301"/>
    <lineage>
        <taxon>Eukaryota</taxon>
        <taxon>Metazoa</taxon>
        <taxon>Spiralia</taxon>
        <taxon>Lophotrochozoa</taxon>
        <taxon>Platyhelminthes</taxon>
        <taxon>Rhabditophora</taxon>
        <taxon>Macrostomorpha</taxon>
        <taxon>Macrostomida</taxon>
        <taxon>Macrostomidae</taxon>
        <taxon>Macrostomum</taxon>
    </lineage>
</organism>
<gene>
    <name evidence="2" type="ORF">BOX15_Mlig000046g1</name>
</gene>
<evidence type="ECO:0000313" key="3">
    <source>
        <dbReference type="Proteomes" id="UP000215902"/>
    </source>
</evidence>
<dbReference type="AlphaFoldDB" id="A0A267GJ68"/>
<sequence>MADNLKRIVCLLNQTNDSGEQVNFANRNDSASKQSLSTKDTAADSENIANLCLNLSYRDMSSVAVSSINDLNDLNLSLDLSMSLETSRGDKRQLLDKEFQVPLKLAIGEKLKQFQSSTTAPTTGGMSEVTVQSSTGRLSHSGDMLPRNGFCGILSDESESSNIFKLGHSSSFCCPGSSSSGGASESNI</sequence>